<evidence type="ECO:0000313" key="1">
    <source>
        <dbReference type="EMBL" id="KKK39739.1"/>
    </source>
</evidence>
<dbReference type="EMBL" id="LAYY01000001">
    <property type="protein sequence ID" value="KKK39739.1"/>
    <property type="molecule type" value="Genomic_DNA"/>
</dbReference>
<comment type="caution">
    <text evidence="1">The sequence shown here is derived from an EMBL/GenBank/DDBJ whole genome shotgun (WGS) entry which is preliminary data.</text>
</comment>
<organism evidence="1 2">
    <name type="scientific">Mesobacillus campisalis</name>
    <dbReference type="NCBI Taxonomy" id="1408103"/>
    <lineage>
        <taxon>Bacteria</taxon>
        <taxon>Bacillati</taxon>
        <taxon>Bacillota</taxon>
        <taxon>Bacilli</taxon>
        <taxon>Bacillales</taxon>
        <taxon>Bacillaceae</taxon>
        <taxon>Mesobacillus</taxon>
    </lineage>
</organism>
<dbReference type="Proteomes" id="UP000034166">
    <property type="component" value="Unassembled WGS sequence"/>
</dbReference>
<dbReference type="SFLD" id="SFLDG01140">
    <property type="entry name" value="C2.B:_Phosphomannomutase_and_P"/>
    <property type="match status" value="1"/>
</dbReference>
<dbReference type="RefSeq" id="WP_046521680.1">
    <property type="nucleotide sequence ID" value="NZ_LAYY01000001.1"/>
</dbReference>
<dbReference type="InterPro" id="IPR023214">
    <property type="entry name" value="HAD_sf"/>
</dbReference>
<dbReference type="Gene3D" id="3.40.50.1000">
    <property type="entry name" value="HAD superfamily/HAD-like"/>
    <property type="match status" value="1"/>
</dbReference>
<dbReference type="InterPro" id="IPR036412">
    <property type="entry name" value="HAD-like_sf"/>
</dbReference>
<dbReference type="Gene3D" id="3.30.1240.10">
    <property type="match status" value="1"/>
</dbReference>
<dbReference type="OrthoDB" id="9806027at2"/>
<dbReference type="AlphaFoldDB" id="A0A0M2SYT8"/>
<dbReference type="NCBIfam" id="TIGR01484">
    <property type="entry name" value="HAD-SF-IIB"/>
    <property type="match status" value="1"/>
</dbReference>
<dbReference type="GO" id="GO:0016791">
    <property type="term" value="F:phosphatase activity"/>
    <property type="evidence" value="ECO:0007669"/>
    <property type="project" value="TreeGrafter"/>
</dbReference>
<dbReference type="InterPro" id="IPR006379">
    <property type="entry name" value="HAD-SF_hydro_IIB"/>
</dbReference>
<dbReference type="GO" id="GO:0005829">
    <property type="term" value="C:cytosol"/>
    <property type="evidence" value="ECO:0007669"/>
    <property type="project" value="TreeGrafter"/>
</dbReference>
<name>A0A0M2SYT8_9BACI</name>
<dbReference type="SFLD" id="SFLDS00003">
    <property type="entry name" value="Haloacid_Dehalogenase"/>
    <property type="match status" value="1"/>
</dbReference>
<protein>
    <recommendedName>
        <fullName evidence="3">Hydrolase</fullName>
    </recommendedName>
</protein>
<dbReference type="PROSITE" id="PS01229">
    <property type="entry name" value="COF_2"/>
    <property type="match status" value="1"/>
</dbReference>
<gene>
    <name evidence="1" type="ORF">WQ57_00090</name>
</gene>
<dbReference type="PANTHER" id="PTHR10000:SF8">
    <property type="entry name" value="HAD SUPERFAMILY HYDROLASE-LIKE, TYPE 3"/>
    <property type="match status" value="1"/>
</dbReference>
<keyword evidence="2" id="KW-1185">Reference proteome</keyword>
<dbReference type="PANTHER" id="PTHR10000">
    <property type="entry name" value="PHOSPHOSERINE PHOSPHATASE"/>
    <property type="match status" value="1"/>
</dbReference>
<dbReference type="SFLD" id="SFLDG01144">
    <property type="entry name" value="C2.B.4:_PGP_Like"/>
    <property type="match status" value="1"/>
</dbReference>
<dbReference type="GO" id="GO:0000287">
    <property type="term" value="F:magnesium ion binding"/>
    <property type="evidence" value="ECO:0007669"/>
    <property type="project" value="TreeGrafter"/>
</dbReference>
<dbReference type="PATRIC" id="fig|1408103.3.peg.20"/>
<evidence type="ECO:0000313" key="2">
    <source>
        <dbReference type="Proteomes" id="UP000034166"/>
    </source>
</evidence>
<proteinExistence type="predicted"/>
<evidence type="ECO:0008006" key="3">
    <source>
        <dbReference type="Google" id="ProtNLM"/>
    </source>
</evidence>
<sequence length="287" mass="32061">MEYKLLAVDLDGTLFNSQKEIDRETVDALHEYKSQGGKIVICSGRSPLSTRWIAETIRLSHPIIAYNGAVIQEANGEIFEQTTFRQQGVLAFVQACEEYGVYGHLYEGDHLLVPEENDWNLSWIENNIPSLELSGGSKEACQRFRSQCKVRLAHPLHDYVSANKPDILKFAAFPKEEGNFKEFTQHLQRLTDEFEVSSSFNFTNLEISPAKTSKASALKKLASRLGLEMNEVAAIGDNFNDLHMLTSAGLGIAMGNAPEKVKERADAVTDSNDQHGVARAIRRFIVK</sequence>
<dbReference type="SUPFAM" id="SSF56784">
    <property type="entry name" value="HAD-like"/>
    <property type="match status" value="1"/>
</dbReference>
<accession>A0A0M2SYT8</accession>
<dbReference type="CDD" id="cd07516">
    <property type="entry name" value="HAD_Pase"/>
    <property type="match status" value="1"/>
</dbReference>
<dbReference type="Pfam" id="PF08282">
    <property type="entry name" value="Hydrolase_3"/>
    <property type="match status" value="1"/>
</dbReference>
<dbReference type="NCBIfam" id="TIGR00099">
    <property type="entry name" value="Cof-subfamily"/>
    <property type="match status" value="1"/>
</dbReference>
<reference evidence="1 2" key="1">
    <citation type="submission" date="2015-04" db="EMBL/GenBank/DDBJ databases">
        <title>Taxonomic description and genome sequence of Bacillus campisalis sp. nov., a novel member of the genus Bacillus isolated from solar saltern.</title>
        <authorList>
            <person name="Mathan Kumar R."/>
            <person name="Kaur G."/>
            <person name="Kumar A."/>
            <person name="Singh N.K."/>
            <person name="Kaur N."/>
            <person name="Kumar N."/>
            <person name="Mayilraj S."/>
        </authorList>
    </citation>
    <scope>NUCLEOTIDE SEQUENCE [LARGE SCALE GENOMIC DNA]</scope>
    <source>
        <strain evidence="1 2">SA2-6</strain>
    </source>
</reference>
<dbReference type="InterPro" id="IPR000150">
    <property type="entry name" value="Cof"/>
</dbReference>